<dbReference type="Gene3D" id="3.30.230.10">
    <property type="match status" value="1"/>
</dbReference>
<evidence type="ECO:0000256" key="10">
    <source>
        <dbReference type="ARBA" id="ARBA00022840"/>
    </source>
</evidence>
<comment type="subcellular location">
    <subcellularLocation>
        <location evidence="1 18">Cytoplasm</location>
    </subcellularLocation>
</comment>
<dbReference type="InterPro" id="IPR020568">
    <property type="entry name" value="Ribosomal_Su5_D2-typ_SF"/>
</dbReference>
<dbReference type="Proteomes" id="UP001152562">
    <property type="component" value="Unassembled WGS sequence"/>
</dbReference>
<keyword evidence="12 18" id="KW-0752">Steroid biosynthesis</keyword>
<comment type="caution">
    <text evidence="21">The sequence shown here is derived from an EMBL/GenBank/DDBJ whole genome shotgun (WGS) entry which is preliminary data.</text>
</comment>
<dbReference type="PRINTS" id="PR00959">
    <property type="entry name" value="MEVGALKINASE"/>
</dbReference>
<evidence type="ECO:0000256" key="7">
    <source>
        <dbReference type="ARBA" id="ARBA00022723"/>
    </source>
</evidence>
<comment type="similarity">
    <text evidence="2 18">Belongs to the GHMP kinase family. Mevalonate kinase subfamily.</text>
</comment>
<sequence>MNFSVSAPGKVILHGEHSVVFGKTAIAVSLGLRTTAYFKETNNTFINIHLPSVQIKESVPLHHINTEILSYKTYTEHPESIPHEEHVIKTEIFVKNTFPNFDNFSGKQKNALIAIFYVFFGVFGGKEIRGFEISFVSDLTVGAGTGSSASFAVCLAAALLRFAKGSNESIINFEEKQLISQWAYNCERIMHGTPSGIDNTTATFGSLVVFRRGQKPNLLDLKLNLRILLVDTQVSRQTQVLAQRVRGLMERNPEAVDCVMTAIDHIAKSALKILQNLSSNYEGDVDTQYQNLAELWNMNHCLLASIGVSHPALESVRTSADKFGLACKLTGAGGGGYAIVLVPHTSNQKVIHDLTQELGDKGFKVIATALGGPGVQY</sequence>
<keyword evidence="7" id="KW-0479">Metal-binding</keyword>
<evidence type="ECO:0000256" key="14">
    <source>
        <dbReference type="ARBA" id="ARBA00023098"/>
    </source>
</evidence>
<dbReference type="InterPro" id="IPR006204">
    <property type="entry name" value="GHMP_kinase_N_dom"/>
</dbReference>
<protein>
    <recommendedName>
        <fullName evidence="3 18">Mevalonate kinase</fullName>
        <shortName evidence="18">MK</shortName>
        <ecNumber evidence="3 18">2.7.1.36</ecNumber>
    </recommendedName>
</protein>
<evidence type="ECO:0000256" key="16">
    <source>
        <dbReference type="ARBA" id="ARBA00023221"/>
    </source>
</evidence>
<evidence type="ECO:0000256" key="8">
    <source>
        <dbReference type="ARBA" id="ARBA00022741"/>
    </source>
</evidence>
<accession>A0A9P0TNN4</accession>
<dbReference type="GO" id="GO:0019287">
    <property type="term" value="P:isopentenyl diphosphate biosynthetic process, mevalonate pathway"/>
    <property type="evidence" value="ECO:0007669"/>
    <property type="project" value="TreeGrafter"/>
</dbReference>
<dbReference type="InterPro" id="IPR014721">
    <property type="entry name" value="Ribsml_uS5_D2-typ_fold_subgr"/>
</dbReference>
<keyword evidence="13 18" id="KW-0756">Sterol biosynthesis</keyword>
<dbReference type="Pfam" id="PF08544">
    <property type="entry name" value="GHMP_kinases_C"/>
    <property type="match status" value="1"/>
</dbReference>
<feature type="domain" description="GHMP kinase C-terminal" evidence="20">
    <location>
        <begin position="283"/>
        <end position="356"/>
    </location>
</feature>
<dbReference type="PANTHER" id="PTHR43290">
    <property type="entry name" value="MEVALONATE KINASE"/>
    <property type="match status" value="1"/>
</dbReference>
<dbReference type="GO" id="GO:0004496">
    <property type="term" value="F:mevalonate kinase activity"/>
    <property type="evidence" value="ECO:0007669"/>
    <property type="project" value="UniProtKB-EC"/>
</dbReference>
<keyword evidence="9 18" id="KW-0418">Kinase</keyword>
<keyword evidence="8 18" id="KW-0547">Nucleotide-binding</keyword>
<dbReference type="PANTHER" id="PTHR43290:SF2">
    <property type="entry name" value="MEVALONATE KINASE"/>
    <property type="match status" value="1"/>
</dbReference>
<proteinExistence type="inferred from homology"/>
<comment type="catalytic activity">
    <reaction evidence="18">
        <text>(R)-mevalonate + ATP = (R)-5-phosphomevalonate + ADP + H(+)</text>
        <dbReference type="Rhea" id="RHEA:17065"/>
        <dbReference type="ChEBI" id="CHEBI:15378"/>
        <dbReference type="ChEBI" id="CHEBI:30616"/>
        <dbReference type="ChEBI" id="CHEBI:36464"/>
        <dbReference type="ChEBI" id="CHEBI:58146"/>
        <dbReference type="ChEBI" id="CHEBI:456216"/>
        <dbReference type="EC" id="2.7.1.36"/>
    </reaction>
</comment>
<dbReference type="GO" id="GO:0006695">
    <property type="term" value="P:cholesterol biosynthetic process"/>
    <property type="evidence" value="ECO:0007669"/>
    <property type="project" value="TreeGrafter"/>
</dbReference>
<dbReference type="AlphaFoldDB" id="A0A9P0TNN4"/>
<evidence type="ECO:0000256" key="1">
    <source>
        <dbReference type="ARBA" id="ARBA00004496"/>
    </source>
</evidence>
<gene>
    <name evidence="21" type="ORF">PIBRA_LOCUS7249</name>
</gene>
<dbReference type="Pfam" id="PF00288">
    <property type="entry name" value="GHMP_kinases_N"/>
    <property type="match status" value="1"/>
</dbReference>
<comment type="pathway">
    <text evidence="17 18">Isoprenoid biosynthesis; isopentenyl diphosphate biosynthesis via mevalonate pathway; isopentenyl diphosphate from (R)-mevalonate: step 1/3.</text>
</comment>
<keyword evidence="10 18" id="KW-0067">ATP-binding</keyword>
<evidence type="ECO:0000313" key="21">
    <source>
        <dbReference type="EMBL" id="CAH4030618.1"/>
    </source>
</evidence>
<dbReference type="OrthoDB" id="1652964at2759"/>
<evidence type="ECO:0000313" key="22">
    <source>
        <dbReference type="Proteomes" id="UP001152562"/>
    </source>
</evidence>
<dbReference type="EC" id="2.7.1.36" evidence="3 18"/>
<evidence type="ECO:0000256" key="15">
    <source>
        <dbReference type="ARBA" id="ARBA00023166"/>
    </source>
</evidence>
<keyword evidence="6 18" id="KW-0808">Transferase</keyword>
<keyword evidence="22" id="KW-1185">Reference proteome</keyword>
<evidence type="ECO:0000259" key="19">
    <source>
        <dbReference type="Pfam" id="PF00288"/>
    </source>
</evidence>
<evidence type="ECO:0000256" key="6">
    <source>
        <dbReference type="ARBA" id="ARBA00022679"/>
    </source>
</evidence>
<dbReference type="SUPFAM" id="SSF55060">
    <property type="entry name" value="GHMP Kinase, C-terminal domain"/>
    <property type="match status" value="1"/>
</dbReference>
<keyword evidence="5 18" id="KW-0444">Lipid biosynthesis</keyword>
<evidence type="ECO:0000256" key="12">
    <source>
        <dbReference type="ARBA" id="ARBA00022955"/>
    </source>
</evidence>
<keyword evidence="11" id="KW-0460">Magnesium</keyword>
<dbReference type="InterPro" id="IPR006205">
    <property type="entry name" value="Mev_gal_kin"/>
</dbReference>
<evidence type="ECO:0000256" key="13">
    <source>
        <dbReference type="ARBA" id="ARBA00023011"/>
    </source>
</evidence>
<evidence type="ECO:0000256" key="5">
    <source>
        <dbReference type="ARBA" id="ARBA00022516"/>
    </source>
</evidence>
<evidence type="ECO:0000256" key="3">
    <source>
        <dbReference type="ARBA" id="ARBA00012103"/>
    </source>
</evidence>
<evidence type="ECO:0000256" key="2">
    <source>
        <dbReference type="ARBA" id="ARBA00006495"/>
    </source>
</evidence>
<dbReference type="NCBIfam" id="TIGR00549">
    <property type="entry name" value="mevalon_kin"/>
    <property type="match status" value="1"/>
</dbReference>
<keyword evidence="14 18" id="KW-0443">Lipid metabolism</keyword>
<dbReference type="GO" id="GO:0005524">
    <property type="term" value="F:ATP binding"/>
    <property type="evidence" value="ECO:0007669"/>
    <property type="project" value="UniProtKB-KW"/>
</dbReference>
<organism evidence="21 22">
    <name type="scientific">Pieris brassicae</name>
    <name type="common">White butterfly</name>
    <name type="synonym">Large white butterfly</name>
    <dbReference type="NCBI Taxonomy" id="7116"/>
    <lineage>
        <taxon>Eukaryota</taxon>
        <taxon>Metazoa</taxon>
        <taxon>Ecdysozoa</taxon>
        <taxon>Arthropoda</taxon>
        <taxon>Hexapoda</taxon>
        <taxon>Insecta</taxon>
        <taxon>Pterygota</taxon>
        <taxon>Neoptera</taxon>
        <taxon>Endopterygota</taxon>
        <taxon>Lepidoptera</taxon>
        <taxon>Glossata</taxon>
        <taxon>Ditrysia</taxon>
        <taxon>Papilionoidea</taxon>
        <taxon>Pieridae</taxon>
        <taxon>Pierinae</taxon>
        <taxon>Pieris</taxon>
    </lineage>
</organism>
<evidence type="ECO:0000256" key="11">
    <source>
        <dbReference type="ARBA" id="ARBA00022842"/>
    </source>
</evidence>
<evidence type="ECO:0000256" key="4">
    <source>
        <dbReference type="ARBA" id="ARBA00022490"/>
    </source>
</evidence>
<dbReference type="InterPro" id="IPR036554">
    <property type="entry name" value="GHMP_kinase_C_sf"/>
</dbReference>
<keyword evidence="16 18" id="KW-0753">Steroid metabolism</keyword>
<evidence type="ECO:0000259" key="20">
    <source>
        <dbReference type="Pfam" id="PF08544"/>
    </source>
</evidence>
<name>A0A9P0TNN4_PIEBR</name>
<dbReference type="FunFam" id="3.30.70.890:FF:000003">
    <property type="entry name" value="Mevalonate kinase"/>
    <property type="match status" value="1"/>
</dbReference>
<dbReference type="Gene3D" id="3.30.70.890">
    <property type="entry name" value="GHMP kinase, C-terminal domain"/>
    <property type="match status" value="1"/>
</dbReference>
<dbReference type="InterPro" id="IPR013750">
    <property type="entry name" value="GHMP_kinase_C_dom"/>
</dbReference>
<evidence type="ECO:0000256" key="18">
    <source>
        <dbReference type="RuleBase" id="RU363087"/>
    </source>
</evidence>
<evidence type="ECO:0000256" key="17">
    <source>
        <dbReference type="ARBA" id="ARBA00029438"/>
    </source>
</evidence>
<reference evidence="21" key="1">
    <citation type="submission" date="2022-05" db="EMBL/GenBank/DDBJ databases">
        <authorList>
            <person name="Okamura Y."/>
        </authorList>
    </citation>
    <scope>NUCLEOTIDE SEQUENCE</scope>
</reference>
<dbReference type="GO" id="GO:0046872">
    <property type="term" value="F:metal ion binding"/>
    <property type="evidence" value="ECO:0007669"/>
    <property type="project" value="UniProtKB-KW"/>
</dbReference>
<dbReference type="EMBL" id="CALOZG010000010">
    <property type="protein sequence ID" value="CAH4030618.1"/>
    <property type="molecule type" value="Genomic_DNA"/>
</dbReference>
<feature type="domain" description="GHMP kinase N-terminal" evidence="19">
    <location>
        <begin position="124"/>
        <end position="203"/>
    </location>
</feature>
<keyword evidence="15 18" id="KW-1207">Sterol metabolism</keyword>
<keyword evidence="4 18" id="KW-0963">Cytoplasm</keyword>
<dbReference type="SUPFAM" id="SSF54211">
    <property type="entry name" value="Ribosomal protein S5 domain 2-like"/>
    <property type="match status" value="1"/>
</dbReference>
<evidence type="ECO:0000256" key="9">
    <source>
        <dbReference type="ARBA" id="ARBA00022777"/>
    </source>
</evidence>
<dbReference type="GO" id="GO:0005829">
    <property type="term" value="C:cytosol"/>
    <property type="evidence" value="ECO:0007669"/>
    <property type="project" value="TreeGrafter"/>
</dbReference>